<evidence type="ECO:0000313" key="1">
    <source>
        <dbReference type="EMBL" id="KAG7163586.1"/>
    </source>
</evidence>
<keyword evidence="2" id="KW-1185">Reference proteome</keyword>
<gene>
    <name evidence="1" type="ORF">Hamer_G002795</name>
</gene>
<reference evidence="1" key="1">
    <citation type="journal article" date="2021" name="Sci. Adv.">
        <title>The American lobster genome reveals insights on longevity, neural, and immune adaptations.</title>
        <authorList>
            <person name="Polinski J.M."/>
            <person name="Zimin A.V."/>
            <person name="Clark K.F."/>
            <person name="Kohn A.B."/>
            <person name="Sadowski N."/>
            <person name="Timp W."/>
            <person name="Ptitsyn A."/>
            <person name="Khanna P."/>
            <person name="Romanova D.Y."/>
            <person name="Williams P."/>
            <person name="Greenwood S.J."/>
            <person name="Moroz L.L."/>
            <person name="Walt D.R."/>
            <person name="Bodnar A.G."/>
        </authorList>
    </citation>
    <scope>NUCLEOTIDE SEQUENCE</scope>
    <source>
        <strain evidence="1">GMGI-L3</strain>
    </source>
</reference>
<evidence type="ECO:0000313" key="2">
    <source>
        <dbReference type="Proteomes" id="UP000747542"/>
    </source>
</evidence>
<name>A0A8J5JWI5_HOMAM</name>
<dbReference type="EMBL" id="JAHLQT010026447">
    <property type="protein sequence ID" value="KAG7163586.1"/>
    <property type="molecule type" value="Genomic_DNA"/>
</dbReference>
<accession>A0A8J5JWI5</accession>
<protein>
    <submittedName>
        <fullName evidence="1">Uncharacterized protein</fullName>
    </submittedName>
</protein>
<organism evidence="1 2">
    <name type="scientific">Homarus americanus</name>
    <name type="common">American lobster</name>
    <dbReference type="NCBI Taxonomy" id="6706"/>
    <lineage>
        <taxon>Eukaryota</taxon>
        <taxon>Metazoa</taxon>
        <taxon>Ecdysozoa</taxon>
        <taxon>Arthropoda</taxon>
        <taxon>Crustacea</taxon>
        <taxon>Multicrustacea</taxon>
        <taxon>Malacostraca</taxon>
        <taxon>Eumalacostraca</taxon>
        <taxon>Eucarida</taxon>
        <taxon>Decapoda</taxon>
        <taxon>Pleocyemata</taxon>
        <taxon>Astacidea</taxon>
        <taxon>Nephropoidea</taxon>
        <taxon>Nephropidae</taxon>
        <taxon>Homarus</taxon>
    </lineage>
</organism>
<dbReference type="Gene3D" id="1.10.10.60">
    <property type="entry name" value="Homeodomain-like"/>
    <property type="match status" value="1"/>
</dbReference>
<dbReference type="AlphaFoldDB" id="A0A8J5JWI5"/>
<proteinExistence type="predicted"/>
<comment type="caution">
    <text evidence="1">The sequence shown here is derived from an EMBL/GenBank/DDBJ whole genome shotgun (WGS) entry which is preliminary data.</text>
</comment>
<sequence>MEKALNIWIEDLNRHRIPLDSKFIQKKGKLLYARLSGESDHHSLILICCDVPGGELGGRIKKTELHN</sequence>
<dbReference type="Proteomes" id="UP000747542">
    <property type="component" value="Unassembled WGS sequence"/>
</dbReference>